<dbReference type="PANTHER" id="PTHR44888">
    <property type="entry name" value="HEPACAM FAMILY MEMBER 2-RELATED"/>
    <property type="match status" value="1"/>
</dbReference>
<keyword evidence="4" id="KW-0732">Signal</keyword>
<keyword evidence="5 11" id="KW-1133">Transmembrane helix</keyword>
<evidence type="ECO:0000256" key="4">
    <source>
        <dbReference type="ARBA" id="ARBA00022729"/>
    </source>
</evidence>
<feature type="domain" description="Ig-like" evidence="12">
    <location>
        <begin position="249"/>
        <end position="331"/>
    </location>
</feature>
<dbReference type="PROSITE" id="PS50835">
    <property type="entry name" value="IG_LIKE"/>
    <property type="match status" value="2"/>
</dbReference>
<evidence type="ECO:0000313" key="14">
    <source>
        <dbReference type="Proteomes" id="UP001152803"/>
    </source>
</evidence>
<dbReference type="InterPro" id="IPR003599">
    <property type="entry name" value="Ig_sub"/>
</dbReference>
<keyword evidence="6 11" id="KW-0472">Membrane</keyword>
<dbReference type="GO" id="GO:0005737">
    <property type="term" value="C:cytoplasm"/>
    <property type="evidence" value="ECO:0007669"/>
    <property type="project" value="UniProtKB-SubCell"/>
</dbReference>
<dbReference type="GO" id="GO:0012505">
    <property type="term" value="C:endomembrane system"/>
    <property type="evidence" value="ECO:0007669"/>
    <property type="project" value="UniProtKB-SubCell"/>
</dbReference>
<keyword evidence="9" id="KW-0393">Immunoglobulin domain</keyword>
<dbReference type="AlphaFoldDB" id="A0A9Q1I0I3"/>
<evidence type="ECO:0000256" key="5">
    <source>
        <dbReference type="ARBA" id="ARBA00022989"/>
    </source>
</evidence>
<dbReference type="Gene3D" id="2.60.40.10">
    <property type="entry name" value="Immunoglobulins"/>
    <property type="match status" value="3"/>
</dbReference>
<dbReference type="InterPro" id="IPR052280">
    <property type="entry name" value="HEPACAM_domain"/>
</dbReference>
<keyword evidence="8" id="KW-0325">Glycoprotein</keyword>
<dbReference type="InterPro" id="IPR036179">
    <property type="entry name" value="Ig-like_dom_sf"/>
</dbReference>
<dbReference type="Pfam" id="PF13927">
    <property type="entry name" value="Ig_3"/>
    <property type="match status" value="2"/>
</dbReference>
<sequence length="495" mass="55766">MGNGMGPGWMLQRDCYVLREKALWSFSHTVGLILHLLLCLHCLSKTAFSTPVQTAWFSPKHRHPVLSIDYPPEDKANPVTQVMWKKLGDKPSRILEQLKSHQSPKYYGRYNNRTHYYFQNNTLILDNILEEDKGIYEVSVVYKNNTIWTKKLHLQFIMPPPDPSIKVEINDSHVILVLRCEVESGMKLSYHWLKSGQLILQDERHSLVERNLTLQVNNVTSADCVNYTCVAANGQVQSEGHIQLKVPPPDPRIKVEINDSHVILVLRCEVESGMKLSYHWLKSGQLILQDERHSLVERNLTLQVNNVTSADCVNYTCVAANGQVQSEGHIQLKGSAIELCSPSPAPDLNLKVILSITVAAICVFGVCILILCITHHQEIWQWLRGRSCIKQPATGRSGRKLNVTECPVYEEIWEEQILPAAQEAGQLLCVYTDFMPNCLGAGSIQGPVPMPIEDFGYSTIQSVEPRSRRQTKGMFQLELPSIGEMGAPDVLTLGK</sequence>
<feature type="transmembrane region" description="Helical" evidence="11">
    <location>
        <begin position="352"/>
        <end position="374"/>
    </location>
</feature>
<keyword evidence="2" id="KW-0963">Cytoplasm</keyword>
<feature type="domain" description="Ig-like" evidence="12">
    <location>
        <begin position="161"/>
        <end position="243"/>
    </location>
</feature>
<evidence type="ECO:0000256" key="7">
    <source>
        <dbReference type="ARBA" id="ARBA00023157"/>
    </source>
</evidence>
<keyword evidence="7" id="KW-1015">Disulfide bond</keyword>
<organism evidence="13 14">
    <name type="scientific">Conger conger</name>
    <name type="common">Conger eel</name>
    <name type="synonym">Muraena conger</name>
    <dbReference type="NCBI Taxonomy" id="82655"/>
    <lineage>
        <taxon>Eukaryota</taxon>
        <taxon>Metazoa</taxon>
        <taxon>Chordata</taxon>
        <taxon>Craniata</taxon>
        <taxon>Vertebrata</taxon>
        <taxon>Euteleostomi</taxon>
        <taxon>Actinopterygii</taxon>
        <taxon>Neopterygii</taxon>
        <taxon>Teleostei</taxon>
        <taxon>Anguilliformes</taxon>
        <taxon>Congridae</taxon>
        <taxon>Conger</taxon>
    </lineage>
</organism>
<evidence type="ECO:0000256" key="2">
    <source>
        <dbReference type="ARBA" id="ARBA00022490"/>
    </source>
</evidence>
<evidence type="ECO:0000256" key="3">
    <source>
        <dbReference type="ARBA" id="ARBA00022692"/>
    </source>
</evidence>
<gene>
    <name evidence="13" type="ORF">COCON_G00077110</name>
</gene>
<name>A0A9Q1I0I3_CONCO</name>
<evidence type="ECO:0000313" key="13">
    <source>
        <dbReference type="EMBL" id="KAJ8275959.1"/>
    </source>
</evidence>
<protein>
    <recommendedName>
        <fullName evidence="12">Ig-like domain-containing protein</fullName>
    </recommendedName>
</protein>
<comment type="caution">
    <text evidence="13">The sequence shown here is derived from an EMBL/GenBank/DDBJ whole genome shotgun (WGS) entry which is preliminary data.</text>
</comment>
<proteinExistence type="predicted"/>
<dbReference type="CDD" id="cd00096">
    <property type="entry name" value="Ig"/>
    <property type="match status" value="2"/>
</dbReference>
<evidence type="ECO:0000256" key="9">
    <source>
        <dbReference type="ARBA" id="ARBA00023319"/>
    </source>
</evidence>
<dbReference type="EMBL" id="JAFJMO010000005">
    <property type="protein sequence ID" value="KAJ8275959.1"/>
    <property type="molecule type" value="Genomic_DNA"/>
</dbReference>
<evidence type="ECO:0000259" key="12">
    <source>
        <dbReference type="PROSITE" id="PS50835"/>
    </source>
</evidence>
<dbReference type="InterPro" id="IPR007110">
    <property type="entry name" value="Ig-like_dom"/>
</dbReference>
<dbReference type="InterPro" id="IPR013783">
    <property type="entry name" value="Ig-like_fold"/>
</dbReference>
<dbReference type="OrthoDB" id="6353782at2759"/>
<reference evidence="13" key="1">
    <citation type="journal article" date="2023" name="Science">
        <title>Genome structures resolve the early diversification of teleost fishes.</title>
        <authorList>
            <person name="Parey E."/>
            <person name="Louis A."/>
            <person name="Montfort J."/>
            <person name="Bouchez O."/>
            <person name="Roques C."/>
            <person name="Iampietro C."/>
            <person name="Lluch J."/>
            <person name="Castinel A."/>
            <person name="Donnadieu C."/>
            <person name="Desvignes T."/>
            <person name="Floi Bucao C."/>
            <person name="Jouanno E."/>
            <person name="Wen M."/>
            <person name="Mejri S."/>
            <person name="Dirks R."/>
            <person name="Jansen H."/>
            <person name="Henkel C."/>
            <person name="Chen W.J."/>
            <person name="Zahm M."/>
            <person name="Cabau C."/>
            <person name="Klopp C."/>
            <person name="Thompson A.W."/>
            <person name="Robinson-Rechavi M."/>
            <person name="Braasch I."/>
            <person name="Lecointre G."/>
            <person name="Bobe J."/>
            <person name="Postlethwait J.H."/>
            <person name="Berthelot C."/>
            <person name="Roest Crollius H."/>
            <person name="Guiguen Y."/>
        </authorList>
    </citation>
    <scope>NUCLEOTIDE SEQUENCE</scope>
    <source>
        <tissue evidence="13">Blood</tissue>
    </source>
</reference>
<evidence type="ECO:0000256" key="6">
    <source>
        <dbReference type="ARBA" id="ARBA00023136"/>
    </source>
</evidence>
<keyword evidence="3 11" id="KW-0812">Transmembrane</keyword>
<comment type="subcellular location">
    <subcellularLocation>
        <location evidence="1">Cytoplasm</location>
    </subcellularLocation>
    <subcellularLocation>
        <location evidence="10">Endomembrane system</location>
        <topology evidence="10">Single-pass type I membrane protein</topology>
    </subcellularLocation>
</comment>
<dbReference type="PANTHER" id="PTHR44888:SF1">
    <property type="entry name" value="HEPACAM FAMILY MEMBER 2"/>
    <property type="match status" value="1"/>
</dbReference>
<accession>A0A9Q1I0I3</accession>
<dbReference type="SMART" id="SM00409">
    <property type="entry name" value="IG"/>
    <property type="match status" value="3"/>
</dbReference>
<evidence type="ECO:0000256" key="11">
    <source>
        <dbReference type="SAM" id="Phobius"/>
    </source>
</evidence>
<dbReference type="SUPFAM" id="SSF48726">
    <property type="entry name" value="Immunoglobulin"/>
    <property type="match status" value="3"/>
</dbReference>
<evidence type="ECO:0000256" key="1">
    <source>
        <dbReference type="ARBA" id="ARBA00004496"/>
    </source>
</evidence>
<evidence type="ECO:0000256" key="10">
    <source>
        <dbReference type="ARBA" id="ARBA00046288"/>
    </source>
</evidence>
<keyword evidence="14" id="KW-1185">Reference proteome</keyword>
<evidence type="ECO:0000256" key="8">
    <source>
        <dbReference type="ARBA" id="ARBA00023180"/>
    </source>
</evidence>
<dbReference type="Proteomes" id="UP001152803">
    <property type="component" value="Unassembled WGS sequence"/>
</dbReference>